<gene>
    <name evidence="1" type="ORF">EVA_22780</name>
</gene>
<protein>
    <submittedName>
        <fullName evidence="1">Uncharacterized protein</fullName>
    </submittedName>
</protein>
<accession>J9BNG5</accession>
<sequence length="42" mass="4741">MAERIQPLISLCKVETRSSMDILLNINTALTTTLHNDMLLII</sequence>
<organism evidence="1">
    <name type="scientific">gut metagenome</name>
    <dbReference type="NCBI Taxonomy" id="749906"/>
    <lineage>
        <taxon>unclassified sequences</taxon>
        <taxon>metagenomes</taxon>
        <taxon>organismal metagenomes</taxon>
    </lineage>
</organism>
<comment type="caution">
    <text evidence="1">The sequence shown here is derived from an EMBL/GenBank/DDBJ whole genome shotgun (WGS) entry which is preliminary data.</text>
</comment>
<dbReference type="EMBL" id="AMCI01009698">
    <property type="protein sequence ID" value="EJW89110.1"/>
    <property type="molecule type" value="Genomic_DNA"/>
</dbReference>
<reference evidence="1" key="1">
    <citation type="journal article" date="2012" name="PLoS ONE">
        <title>Gene sets for utilization of primary and secondary nutrition supplies in the distal gut of endangered iberian lynx.</title>
        <authorList>
            <person name="Alcaide M."/>
            <person name="Messina E."/>
            <person name="Richter M."/>
            <person name="Bargiela R."/>
            <person name="Peplies J."/>
            <person name="Huws S.A."/>
            <person name="Newbold C.J."/>
            <person name="Golyshin P.N."/>
            <person name="Simon M.A."/>
            <person name="Lopez G."/>
            <person name="Yakimov M.M."/>
            <person name="Ferrer M."/>
        </authorList>
    </citation>
    <scope>NUCLEOTIDE SEQUENCE</scope>
</reference>
<evidence type="ECO:0000313" key="1">
    <source>
        <dbReference type="EMBL" id="EJW89110.1"/>
    </source>
</evidence>
<proteinExistence type="predicted"/>
<name>J9BNG5_9ZZZZ</name>
<dbReference type="AlphaFoldDB" id="J9BNG5"/>